<dbReference type="RefSeq" id="WP_025437053.1">
    <property type="nucleotide sequence ID" value="NZ_CP007453.1"/>
</dbReference>
<dbReference type="PATRIC" id="fig|1286171.3.peg.2899"/>
<evidence type="ECO:0000313" key="2">
    <source>
        <dbReference type="EMBL" id="AHM58220.1"/>
    </source>
</evidence>
<sequence>MMETALAAAIAFISTNIDDLFVIMLLFTQAGSSLRSSDIYKGQLVGIAALTTVSMIAAAGMSVFPLEYIGLLGLVPIILGIRLAAVELSGKRRAEGEYEKSESKGFGIAEGISRRLSFFARPQMLGVMSMTIAGGGDNIGIYVPMFAGMNAAELAASAVVFGVLTFIWCRIGSMLSTHPLLRRIIRRYEKILVPAVFVCIGVYIVVENGTLNLFLK</sequence>
<protein>
    <submittedName>
        <fullName evidence="2">Cadmium resistance transporter</fullName>
    </submittedName>
</protein>
<name>W8TBL4_PEPAC</name>
<proteinExistence type="predicted"/>
<keyword evidence="3" id="KW-1185">Reference proteome</keyword>
<dbReference type="Proteomes" id="UP000019591">
    <property type="component" value="Plasmid EAL2_808p"/>
</dbReference>
<feature type="transmembrane region" description="Helical" evidence="1">
    <location>
        <begin position="191"/>
        <end position="215"/>
    </location>
</feature>
<gene>
    <name evidence="2" type="ORF">EAL2_808p07170</name>
</gene>
<dbReference type="eggNOG" id="COG4300">
    <property type="taxonomic scope" value="Bacteria"/>
</dbReference>
<geneLocation type="plasmid" evidence="2 3">
    <name>EAL2_808p</name>
</geneLocation>
<dbReference type="HOGENOM" id="CLU_071117_1_1_9"/>
<dbReference type="KEGG" id="eac:EAL2_808p07170"/>
<keyword evidence="1" id="KW-0472">Membrane</keyword>
<feature type="transmembrane region" description="Helical" evidence="1">
    <location>
        <begin position="124"/>
        <end position="145"/>
    </location>
</feature>
<feature type="transmembrane region" description="Helical" evidence="1">
    <location>
        <begin position="39"/>
        <end position="62"/>
    </location>
</feature>
<feature type="transmembrane region" description="Helical" evidence="1">
    <location>
        <begin position="151"/>
        <end position="171"/>
    </location>
</feature>
<keyword evidence="1" id="KW-1133">Transmembrane helix</keyword>
<dbReference type="OrthoDB" id="7995400at2"/>
<dbReference type="InterPro" id="IPR004676">
    <property type="entry name" value="Cd-R_transporter"/>
</dbReference>
<dbReference type="Pfam" id="PF03596">
    <property type="entry name" value="Cad"/>
    <property type="match status" value="1"/>
</dbReference>
<dbReference type="EMBL" id="CP007453">
    <property type="protein sequence ID" value="AHM58220.1"/>
    <property type="molecule type" value="Genomic_DNA"/>
</dbReference>
<dbReference type="AlphaFoldDB" id="W8TBL4"/>
<keyword evidence="1" id="KW-0812">Transmembrane</keyword>
<reference evidence="2 3" key="1">
    <citation type="journal article" date="2014" name="Genome Announc.">
        <title>Complete Genome Sequence of Amino Acid-Utilizing Eubacterium acidaminophilum al-2 (DSM 3953).</title>
        <authorList>
            <person name="Poehlein A."/>
            <person name="Andreesen J.R."/>
            <person name="Daniel R."/>
        </authorList>
    </citation>
    <scope>NUCLEOTIDE SEQUENCE [LARGE SCALE GENOMIC DNA]</scope>
    <source>
        <strain evidence="2 3">DSM 3953</strain>
        <plasmid evidence="3">Plasmid EAL2_808p</plasmid>
    </source>
</reference>
<feature type="transmembrane region" description="Helical" evidence="1">
    <location>
        <begin position="6"/>
        <end position="27"/>
    </location>
</feature>
<accession>W8TBL4</accession>
<evidence type="ECO:0000313" key="3">
    <source>
        <dbReference type="Proteomes" id="UP000019591"/>
    </source>
</evidence>
<organism evidence="2 3">
    <name type="scientific">Peptoclostridium acidaminophilum DSM 3953</name>
    <dbReference type="NCBI Taxonomy" id="1286171"/>
    <lineage>
        <taxon>Bacteria</taxon>
        <taxon>Bacillati</taxon>
        <taxon>Bacillota</taxon>
        <taxon>Clostridia</taxon>
        <taxon>Peptostreptococcales</taxon>
        <taxon>Peptoclostridiaceae</taxon>
        <taxon>Peptoclostridium</taxon>
    </lineage>
</organism>
<keyword evidence="2" id="KW-0614">Plasmid</keyword>
<evidence type="ECO:0000256" key="1">
    <source>
        <dbReference type="SAM" id="Phobius"/>
    </source>
</evidence>
<feature type="transmembrane region" description="Helical" evidence="1">
    <location>
        <begin position="68"/>
        <end position="85"/>
    </location>
</feature>